<feature type="region of interest" description="Disordered" evidence="3">
    <location>
        <begin position="122"/>
        <end position="143"/>
    </location>
</feature>
<feature type="compositionally biased region" description="Gly residues" evidence="3">
    <location>
        <begin position="510"/>
        <end position="524"/>
    </location>
</feature>
<evidence type="ECO:0000313" key="6">
    <source>
        <dbReference type="Proteomes" id="UP001140011"/>
    </source>
</evidence>
<feature type="compositionally biased region" description="Low complexity" evidence="3">
    <location>
        <begin position="622"/>
        <end position="638"/>
    </location>
</feature>
<feature type="compositionally biased region" description="Polar residues" evidence="3">
    <location>
        <begin position="205"/>
        <end position="219"/>
    </location>
</feature>
<keyword evidence="2" id="KW-0456">Lyase</keyword>
<feature type="compositionally biased region" description="Low complexity" evidence="3">
    <location>
        <begin position="11"/>
        <end position="31"/>
    </location>
</feature>
<dbReference type="PANTHER" id="PTHR30502">
    <property type="entry name" value="2-KETO-3-DEOXY-L-RHAMNONATE ALDOLASE"/>
    <property type="match status" value="1"/>
</dbReference>
<feature type="compositionally biased region" description="Low complexity" evidence="3">
    <location>
        <begin position="673"/>
        <end position="688"/>
    </location>
</feature>
<feature type="domain" description="HpcH/HpaI aldolase/citrate lyase" evidence="4">
    <location>
        <begin position="745"/>
        <end position="931"/>
    </location>
</feature>
<feature type="compositionally biased region" description="Low complexity" evidence="3">
    <location>
        <begin position="158"/>
        <end position="176"/>
    </location>
</feature>
<dbReference type="OrthoDB" id="1621678at2759"/>
<dbReference type="PANTHER" id="PTHR30502:SF8">
    <property type="entry name" value="SYNTHASE, PUTATIVE-RELATED"/>
    <property type="match status" value="1"/>
</dbReference>
<dbReference type="InterPro" id="IPR050251">
    <property type="entry name" value="HpcH-HpaI_aldolase"/>
</dbReference>
<feature type="compositionally biased region" description="Polar residues" evidence="3">
    <location>
        <begin position="122"/>
        <end position="139"/>
    </location>
</feature>
<dbReference type="InterPro" id="IPR005000">
    <property type="entry name" value="Aldolase/citrate-lyase_domain"/>
</dbReference>
<feature type="compositionally biased region" description="Low complexity" evidence="3">
    <location>
        <begin position="645"/>
        <end position="662"/>
    </location>
</feature>
<comment type="caution">
    <text evidence="5">The sequence shown here is derived from an EMBL/GenBank/DDBJ whole genome shotgun (WGS) entry which is preliminary data.</text>
</comment>
<feature type="region of interest" description="Disordered" evidence="3">
    <location>
        <begin position="505"/>
        <end position="718"/>
    </location>
</feature>
<dbReference type="EMBL" id="JANBUH010000082">
    <property type="protein sequence ID" value="KAJ2755021.1"/>
    <property type="molecule type" value="Genomic_DNA"/>
</dbReference>
<dbReference type="Pfam" id="PF03328">
    <property type="entry name" value="HpcH_HpaI"/>
    <property type="match status" value="1"/>
</dbReference>
<feature type="region of interest" description="Disordered" evidence="3">
    <location>
        <begin position="1"/>
        <end position="31"/>
    </location>
</feature>
<feature type="region of interest" description="Disordered" evidence="3">
    <location>
        <begin position="467"/>
        <end position="488"/>
    </location>
</feature>
<name>A0A9W8H374_9FUNG</name>
<keyword evidence="6" id="KW-1185">Reference proteome</keyword>
<organism evidence="5 6">
    <name type="scientific">Coemansia pectinata</name>
    <dbReference type="NCBI Taxonomy" id="1052879"/>
    <lineage>
        <taxon>Eukaryota</taxon>
        <taxon>Fungi</taxon>
        <taxon>Fungi incertae sedis</taxon>
        <taxon>Zoopagomycota</taxon>
        <taxon>Kickxellomycotina</taxon>
        <taxon>Kickxellomycetes</taxon>
        <taxon>Kickxellales</taxon>
        <taxon>Kickxellaceae</taxon>
        <taxon>Coemansia</taxon>
    </lineage>
</organism>
<feature type="compositionally biased region" description="Low complexity" evidence="3">
    <location>
        <begin position="534"/>
        <end position="547"/>
    </location>
</feature>
<feature type="compositionally biased region" description="Acidic residues" evidence="3">
    <location>
        <begin position="256"/>
        <end position="271"/>
    </location>
</feature>
<feature type="compositionally biased region" description="Low complexity" evidence="3">
    <location>
        <begin position="605"/>
        <end position="614"/>
    </location>
</feature>
<feature type="compositionally biased region" description="Basic and acidic residues" evidence="3">
    <location>
        <begin position="179"/>
        <end position="191"/>
    </location>
</feature>
<dbReference type="Gene3D" id="3.20.20.60">
    <property type="entry name" value="Phosphoenolpyruvate-binding domains"/>
    <property type="match status" value="1"/>
</dbReference>
<protein>
    <recommendedName>
        <fullName evidence="4">HpcH/HpaI aldolase/citrate lyase domain-containing protein</fullName>
    </recommendedName>
</protein>
<feature type="compositionally biased region" description="Low complexity" evidence="3">
    <location>
        <begin position="66"/>
        <end position="84"/>
    </location>
</feature>
<feature type="region of interest" description="Disordered" evidence="3">
    <location>
        <begin position="156"/>
        <end position="192"/>
    </location>
</feature>
<sequence>MSDDHSEHLSATTATAIATTAPVDTVPSAPSAVAAAEVGFAKPMYPSIGSGAVNTTQKIEHAPGMAASATTATPTPTPPASATSQLPGDSLRSALQSPGGNMQVDQNTEYTIGQISESISRSVHIDSTSGQQRIQQQEQTHPHLGAEHQDHMRRHSFGSRGSSVASGGGPNSPSSNIHAIDDNSEGLRRESISSAGLAHQAQFTFSSPTQTNTHSSHAQNMRAMPRAHPHHPTRGPLRPDDQSPEYRTGVPFPPQAEEDICMSESPMPDDNDSSKDSVSYYRRDSDDYSGNYPEGGPFQHPGQHHPQYPTSPHNDARSTSSPLCTDSESIGLGGVTMPAKSAVLYHAGYNSGRGAVWRFFKVVEARVSGNTDRAECLLCQKRMLGKSADMKKHIILSCPFRGDISSDMQPILAIVRAELENPKKRAKRNSNTPIVMRPDGTFVADATAYTGHPYNDNSLTARLQAANAAHLQHHRSPSHPRPGPYDFHGEAHRAKIARHSRYVKKQPQGLGIGAGGSSGGGSIGGPEPNIQRFGSPSNAHSHAHSAMPMPPPGHHSRTQPIPTSMPMQLKSPVPLHTFTPRHPGHPGQPMMPNMQPPPPPPPSQRPTQHQSLPVLQPPPPSRQAQAQPQPQQQQQQQQQPPPSQQRPQRVSPTQHQQQLQQPQQPPQQPPTSMPQAQQAQPPSRYYPPGQAGPSHLSHPLPHGTSPRQGGPSHVLQPTVPRFVQSSGSSLGRLRAKLRQHIPVFGVWLSIPSVITARMLAAQGFDWACIDMEHSPVSPTLMAEMVAAVASSGTCVPIVRVPSQAPEWLRWALDAGAHGIIVPRVETPDEMRSIISLCSYPPLGKRSIGAPFAPHPFGIRGPRAIHEYMETVSSNVLVIPQIESIEGAANLKAILAVGGMDAIFVSPYNLSASVRASQEHVQDVFGAIEKATKDGDMPIGIYAATGESAWSKMKDGYTLLVAASDVDCLASSASENLERAKGESSRQYR</sequence>
<dbReference type="Proteomes" id="UP001140011">
    <property type="component" value="Unassembled WGS sequence"/>
</dbReference>
<feature type="compositionally biased region" description="Pro residues" evidence="3">
    <location>
        <begin position="663"/>
        <end position="672"/>
    </location>
</feature>
<accession>A0A9W8H374</accession>
<keyword evidence="1" id="KW-0479">Metal-binding</keyword>
<proteinExistence type="predicted"/>
<reference evidence="5" key="1">
    <citation type="submission" date="2022-07" db="EMBL/GenBank/DDBJ databases">
        <title>Phylogenomic reconstructions and comparative analyses of Kickxellomycotina fungi.</title>
        <authorList>
            <person name="Reynolds N.K."/>
            <person name="Stajich J.E."/>
            <person name="Barry K."/>
            <person name="Grigoriev I.V."/>
            <person name="Crous P."/>
            <person name="Smith M.E."/>
        </authorList>
    </citation>
    <scope>NUCLEOTIDE SEQUENCE</scope>
    <source>
        <strain evidence="5">BCRC 34297</strain>
    </source>
</reference>
<evidence type="ECO:0000313" key="5">
    <source>
        <dbReference type="EMBL" id="KAJ2755021.1"/>
    </source>
</evidence>
<evidence type="ECO:0000256" key="2">
    <source>
        <dbReference type="ARBA" id="ARBA00023239"/>
    </source>
</evidence>
<feature type="compositionally biased region" description="Polar residues" evidence="3">
    <location>
        <begin position="308"/>
        <end position="325"/>
    </location>
</feature>
<feature type="compositionally biased region" description="Pro residues" evidence="3">
    <location>
        <begin position="594"/>
        <end position="604"/>
    </location>
</feature>
<feature type="region of interest" description="Disordered" evidence="3">
    <location>
        <begin position="56"/>
        <end position="105"/>
    </location>
</feature>
<evidence type="ECO:0000256" key="3">
    <source>
        <dbReference type="SAM" id="MobiDB-lite"/>
    </source>
</evidence>
<feature type="compositionally biased region" description="Polar residues" evidence="3">
    <location>
        <begin position="93"/>
        <end position="105"/>
    </location>
</feature>
<dbReference type="InterPro" id="IPR040442">
    <property type="entry name" value="Pyrv_kinase-like_dom_sf"/>
</dbReference>
<dbReference type="SUPFAM" id="SSF51621">
    <property type="entry name" value="Phosphoenolpyruvate/pyruvate domain"/>
    <property type="match status" value="1"/>
</dbReference>
<dbReference type="GO" id="GO:0016832">
    <property type="term" value="F:aldehyde-lyase activity"/>
    <property type="evidence" value="ECO:0007669"/>
    <property type="project" value="TreeGrafter"/>
</dbReference>
<dbReference type="GO" id="GO:0005737">
    <property type="term" value="C:cytoplasm"/>
    <property type="evidence" value="ECO:0007669"/>
    <property type="project" value="TreeGrafter"/>
</dbReference>
<evidence type="ECO:0000256" key="1">
    <source>
        <dbReference type="ARBA" id="ARBA00022723"/>
    </source>
</evidence>
<evidence type="ECO:0000259" key="4">
    <source>
        <dbReference type="Pfam" id="PF03328"/>
    </source>
</evidence>
<dbReference type="AlphaFoldDB" id="A0A9W8H374"/>
<gene>
    <name evidence="5" type="ORF">GGI19_001977</name>
</gene>
<feature type="region of interest" description="Disordered" evidence="3">
    <location>
        <begin position="205"/>
        <end position="325"/>
    </location>
</feature>
<dbReference type="GO" id="GO:0046872">
    <property type="term" value="F:metal ion binding"/>
    <property type="evidence" value="ECO:0007669"/>
    <property type="project" value="UniProtKB-KW"/>
</dbReference>
<dbReference type="InterPro" id="IPR015813">
    <property type="entry name" value="Pyrv/PenolPyrv_kinase-like_dom"/>
</dbReference>